<evidence type="ECO:0000313" key="4">
    <source>
        <dbReference type="Proteomes" id="UP000094487"/>
    </source>
</evidence>
<protein>
    <recommendedName>
        <fullName evidence="2">Peptidase M28 domain-containing protein</fullName>
    </recommendedName>
</protein>
<sequence length="321" mass="35110">MIARFLFLTGAPLAVLFLPAASAQQKPQATLDASVQQQLLEDVRILSADDMVGRLAGSEGGARARAYLTRRLKAIGVEPVYPTFEQAFEAKSRQGEPYNGVNLVGRIRGAGKGDRVLVIGAHYDHLGTHEGQIFNGADDNASGVAALLAIAQTFMRDNPQHDVIFGFWDAEERGMRGVSAFLDAPPVPLSRMVMNLNLDMLGRGDKGELWVAGTSHYPFLRARLEGLAATAPVTLKLGHDALPWKGTDDWTDGSDHREFHRRKIPFAYFGVEDHPDYHKPTDDFAKIPQDFYKGAAATVIDAARLFDRDLDAIAEAAGRSR</sequence>
<keyword evidence="4" id="KW-1185">Reference proteome</keyword>
<evidence type="ECO:0000259" key="2">
    <source>
        <dbReference type="Pfam" id="PF04389"/>
    </source>
</evidence>
<dbReference type="Proteomes" id="UP000094487">
    <property type="component" value="Unassembled WGS sequence"/>
</dbReference>
<feature type="signal peptide" evidence="1">
    <location>
        <begin position="1"/>
        <end position="23"/>
    </location>
</feature>
<organism evidence="3 4">
    <name type="scientific">Sphingomonas turrisvirgatae</name>
    <dbReference type="NCBI Taxonomy" id="1888892"/>
    <lineage>
        <taxon>Bacteria</taxon>
        <taxon>Pseudomonadati</taxon>
        <taxon>Pseudomonadota</taxon>
        <taxon>Alphaproteobacteria</taxon>
        <taxon>Sphingomonadales</taxon>
        <taxon>Sphingomonadaceae</taxon>
        <taxon>Sphingomonas</taxon>
    </lineage>
</organism>
<reference evidence="3 4" key="1">
    <citation type="submission" date="2016-08" db="EMBL/GenBank/DDBJ databases">
        <title>Draft genome of the agarase producing Sphingomonas sp. MCT13.</title>
        <authorList>
            <person name="D'Andrea M.M."/>
            <person name="Rossolini G.M."/>
            <person name="Thaller M.C."/>
        </authorList>
    </citation>
    <scope>NUCLEOTIDE SEQUENCE [LARGE SCALE GENOMIC DNA]</scope>
    <source>
        <strain evidence="3 4">MCT13</strain>
    </source>
</reference>
<comment type="caution">
    <text evidence="3">The sequence shown here is derived from an EMBL/GenBank/DDBJ whole genome shotgun (WGS) entry which is preliminary data.</text>
</comment>
<name>A0A1E3M0Q4_9SPHN</name>
<dbReference type="STRING" id="1888892.BFL28_09770"/>
<accession>A0A1E3M0Q4</accession>
<feature type="domain" description="Peptidase M28" evidence="2">
    <location>
        <begin position="102"/>
        <end position="301"/>
    </location>
</feature>
<dbReference type="Pfam" id="PF04389">
    <property type="entry name" value="Peptidase_M28"/>
    <property type="match status" value="1"/>
</dbReference>
<evidence type="ECO:0000313" key="3">
    <source>
        <dbReference type="EMBL" id="ODP39616.1"/>
    </source>
</evidence>
<dbReference type="PANTHER" id="PTHR12147:SF26">
    <property type="entry name" value="PEPTIDASE M28 DOMAIN-CONTAINING PROTEIN"/>
    <property type="match status" value="1"/>
</dbReference>
<dbReference type="GO" id="GO:0008235">
    <property type="term" value="F:metalloexopeptidase activity"/>
    <property type="evidence" value="ECO:0007669"/>
    <property type="project" value="InterPro"/>
</dbReference>
<evidence type="ECO:0000256" key="1">
    <source>
        <dbReference type="SAM" id="SignalP"/>
    </source>
</evidence>
<dbReference type="AlphaFoldDB" id="A0A1E3M0Q4"/>
<gene>
    <name evidence="3" type="ORF">BFL28_09770</name>
</gene>
<dbReference type="RefSeq" id="WP_069318850.1">
    <property type="nucleotide sequence ID" value="NZ_MDDS01000004.1"/>
</dbReference>
<keyword evidence="1" id="KW-0732">Signal</keyword>
<dbReference type="InterPro" id="IPR045175">
    <property type="entry name" value="M28_fam"/>
</dbReference>
<dbReference type="PANTHER" id="PTHR12147">
    <property type="entry name" value="METALLOPEPTIDASE M28 FAMILY MEMBER"/>
    <property type="match status" value="1"/>
</dbReference>
<dbReference type="OrthoDB" id="9769665at2"/>
<dbReference type="SUPFAM" id="SSF53187">
    <property type="entry name" value="Zn-dependent exopeptidases"/>
    <property type="match status" value="1"/>
</dbReference>
<dbReference type="GO" id="GO:0006508">
    <property type="term" value="P:proteolysis"/>
    <property type="evidence" value="ECO:0007669"/>
    <property type="project" value="InterPro"/>
</dbReference>
<dbReference type="InterPro" id="IPR007484">
    <property type="entry name" value="Peptidase_M28"/>
</dbReference>
<dbReference type="EMBL" id="MDDS01000004">
    <property type="protein sequence ID" value="ODP39616.1"/>
    <property type="molecule type" value="Genomic_DNA"/>
</dbReference>
<feature type="chain" id="PRO_5009132268" description="Peptidase M28 domain-containing protein" evidence="1">
    <location>
        <begin position="24"/>
        <end position="321"/>
    </location>
</feature>
<proteinExistence type="predicted"/>
<dbReference type="Gene3D" id="3.40.630.10">
    <property type="entry name" value="Zn peptidases"/>
    <property type="match status" value="1"/>
</dbReference>